<dbReference type="AlphaFoldDB" id="A0A1G7JB81"/>
<protein>
    <recommendedName>
        <fullName evidence="4">DUF2155 domain-containing protein</fullName>
    </recommendedName>
</protein>
<name>A0A1G7JB81_9SPHN</name>
<reference evidence="2 3" key="1">
    <citation type="submission" date="2016-10" db="EMBL/GenBank/DDBJ databases">
        <authorList>
            <person name="Varghese N."/>
            <person name="Submissions S."/>
        </authorList>
    </citation>
    <scope>NUCLEOTIDE SEQUENCE [LARGE SCALE GENOMIC DNA]</scope>
    <source>
        <strain evidence="2 3">S7-754</strain>
    </source>
</reference>
<feature type="region of interest" description="Disordered" evidence="1">
    <location>
        <begin position="30"/>
        <end position="53"/>
    </location>
</feature>
<dbReference type="Proteomes" id="UP000323502">
    <property type="component" value="Unassembled WGS sequence"/>
</dbReference>
<dbReference type="Pfam" id="PF09923">
    <property type="entry name" value="DUF2155"/>
    <property type="match status" value="1"/>
</dbReference>
<evidence type="ECO:0000313" key="2">
    <source>
        <dbReference type="EMBL" id="SDF22227.1"/>
    </source>
</evidence>
<sequence length="218" mass="23113">MKTRWLAGGVLAAALGVGGWLGYQAWTGPSAQPQAADPSVSQLVPDRPGAPGIETVDPEAGTLPQGGTPMAERVAVVGLLNKRNGESRDLKLRPGQAVRVGDAIVRLRACERTASWEQEQLTGAFVQLDVRGTDRHWRRAFSGWLYKERPQLNVVPHPIYDVWTKSCAMSWPETGPDTVSSAAPAPRSSAKKSPAADTPAEEAPASITPANASDSSAI</sequence>
<keyword evidence="3" id="KW-1185">Reference proteome</keyword>
<organism evidence="2 3">
    <name type="scientific">Sphingomonas carotinifaciens</name>
    <dbReference type="NCBI Taxonomy" id="1166323"/>
    <lineage>
        <taxon>Bacteria</taxon>
        <taxon>Pseudomonadati</taxon>
        <taxon>Pseudomonadota</taxon>
        <taxon>Alphaproteobacteria</taxon>
        <taxon>Sphingomonadales</taxon>
        <taxon>Sphingomonadaceae</taxon>
        <taxon>Sphingomonas</taxon>
    </lineage>
</organism>
<evidence type="ECO:0008006" key="4">
    <source>
        <dbReference type="Google" id="ProtNLM"/>
    </source>
</evidence>
<dbReference type="InterPro" id="IPR019225">
    <property type="entry name" value="DUF2155"/>
</dbReference>
<accession>A0A1G7JB81</accession>
<feature type="region of interest" description="Disordered" evidence="1">
    <location>
        <begin position="173"/>
        <end position="218"/>
    </location>
</feature>
<evidence type="ECO:0000256" key="1">
    <source>
        <dbReference type="SAM" id="MobiDB-lite"/>
    </source>
</evidence>
<feature type="compositionally biased region" description="Low complexity" evidence="1">
    <location>
        <begin position="180"/>
        <end position="205"/>
    </location>
</feature>
<feature type="compositionally biased region" description="Polar residues" evidence="1">
    <location>
        <begin position="208"/>
        <end position="218"/>
    </location>
</feature>
<evidence type="ECO:0000313" key="3">
    <source>
        <dbReference type="Proteomes" id="UP000323502"/>
    </source>
</evidence>
<proteinExistence type="predicted"/>
<gene>
    <name evidence="2" type="ORF">SAMN05216557_102570</name>
</gene>
<dbReference type="EMBL" id="FNBI01000002">
    <property type="protein sequence ID" value="SDF22227.1"/>
    <property type="molecule type" value="Genomic_DNA"/>
</dbReference>